<accession>A0AAU9LLM6</accession>
<keyword evidence="3" id="KW-1185">Reference proteome</keyword>
<dbReference type="AlphaFoldDB" id="A0AAU9LLM6"/>
<evidence type="ECO:0000313" key="2">
    <source>
        <dbReference type="EMBL" id="CAH1414236.1"/>
    </source>
</evidence>
<organism evidence="2 3">
    <name type="scientific">Lactuca virosa</name>
    <dbReference type="NCBI Taxonomy" id="75947"/>
    <lineage>
        <taxon>Eukaryota</taxon>
        <taxon>Viridiplantae</taxon>
        <taxon>Streptophyta</taxon>
        <taxon>Embryophyta</taxon>
        <taxon>Tracheophyta</taxon>
        <taxon>Spermatophyta</taxon>
        <taxon>Magnoliopsida</taxon>
        <taxon>eudicotyledons</taxon>
        <taxon>Gunneridae</taxon>
        <taxon>Pentapetalae</taxon>
        <taxon>asterids</taxon>
        <taxon>campanulids</taxon>
        <taxon>Asterales</taxon>
        <taxon>Asteraceae</taxon>
        <taxon>Cichorioideae</taxon>
        <taxon>Cichorieae</taxon>
        <taxon>Lactucinae</taxon>
        <taxon>Lactuca</taxon>
    </lineage>
</organism>
<dbReference type="EMBL" id="CAKMRJ010000001">
    <property type="protein sequence ID" value="CAH1414236.1"/>
    <property type="molecule type" value="Genomic_DNA"/>
</dbReference>
<name>A0AAU9LLM6_9ASTR</name>
<feature type="region of interest" description="Disordered" evidence="1">
    <location>
        <begin position="87"/>
        <end position="114"/>
    </location>
</feature>
<evidence type="ECO:0000313" key="3">
    <source>
        <dbReference type="Proteomes" id="UP001157418"/>
    </source>
</evidence>
<evidence type="ECO:0000256" key="1">
    <source>
        <dbReference type="SAM" id="MobiDB-lite"/>
    </source>
</evidence>
<reference evidence="2 3" key="1">
    <citation type="submission" date="2022-01" db="EMBL/GenBank/DDBJ databases">
        <authorList>
            <person name="Xiong W."/>
            <person name="Schranz E."/>
        </authorList>
    </citation>
    <scope>NUCLEOTIDE SEQUENCE [LARGE SCALE GENOMIC DNA]</scope>
</reference>
<comment type="caution">
    <text evidence="2">The sequence shown here is derived from an EMBL/GenBank/DDBJ whole genome shotgun (WGS) entry which is preliminary data.</text>
</comment>
<sequence>MKQSRKAANVSYQGLKELVKFGKFFEIEDTPAVSSINVEVADEHVAPKPKFQFAFEEIEVSDDDDDQGDQENELIENEFEDFIQQSISNPEEDAAVTPPTETERESDTVVRSSIPTLEQMDALIAEL</sequence>
<dbReference type="Proteomes" id="UP001157418">
    <property type="component" value="Unassembled WGS sequence"/>
</dbReference>
<protein>
    <submittedName>
        <fullName evidence="2">Uncharacterized protein</fullName>
    </submittedName>
</protein>
<proteinExistence type="predicted"/>
<gene>
    <name evidence="2" type="ORF">LVIROSA_LOCUS2159</name>
</gene>